<keyword evidence="2" id="KW-0479">Metal-binding</keyword>
<evidence type="ECO:0000256" key="1">
    <source>
        <dbReference type="ARBA" id="ARBA00023239"/>
    </source>
</evidence>
<comment type="cofactor">
    <cofactor evidence="2">
        <name>Mg(2+)</name>
        <dbReference type="ChEBI" id="CHEBI:18420"/>
    </cofactor>
</comment>
<feature type="region of interest" description="Disordered" evidence="3">
    <location>
        <begin position="330"/>
        <end position="349"/>
    </location>
</feature>
<keyword evidence="5" id="KW-1185">Reference proteome</keyword>
<organism evidence="4 5">
    <name type="scientific">Streptomyces lonegramiae</name>
    <dbReference type="NCBI Taxonomy" id="3075524"/>
    <lineage>
        <taxon>Bacteria</taxon>
        <taxon>Bacillati</taxon>
        <taxon>Actinomycetota</taxon>
        <taxon>Actinomycetes</taxon>
        <taxon>Kitasatosporales</taxon>
        <taxon>Streptomycetaceae</taxon>
        <taxon>Streptomyces</taxon>
    </lineage>
</organism>
<dbReference type="PANTHER" id="PTHR35201:SF4">
    <property type="entry name" value="BETA-PINACENE SYNTHASE-RELATED"/>
    <property type="match status" value="1"/>
</dbReference>
<dbReference type="SUPFAM" id="SSF48576">
    <property type="entry name" value="Terpenoid synthases"/>
    <property type="match status" value="2"/>
</dbReference>
<keyword evidence="1 2" id="KW-0456">Lyase</keyword>
<evidence type="ECO:0000256" key="2">
    <source>
        <dbReference type="RuleBase" id="RU366034"/>
    </source>
</evidence>
<dbReference type="RefSeq" id="WP_311726848.1">
    <property type="nucleotide sequence ID" value="NZ_JAVRFD010000014.1"/>
</dbReference>
<sequence length="754" mass="83612">MPQPFELPDFYEPYPARLNPHLAAAREHSKRWARAMEMIEGSGVWDEADFDSHDYALLCAYTHPDASAEVLSTVTDWYVWVFFFDDHFLESFKRSRDMAGAKAYLDRLRAFMPVCPDGEPAAAPENAVERGLADLWARTTPVMSRGWRRRFAEATRHLLEESMWELSNISEGRVANPLEYIEMRRKVGGAPWSAGIVEYAAGAEVPEAVAASRPLLVLRDAFADAVHLRNDLFSYQREVEDEGELSNGVLVFERFLGCDTQAAAEAVNDLITSRLQQFEHTVFTELPQLFVESGLDPRSCADVLTYAKGLQDWQSGGHEWHLRSSRYMNGGGAGGTGDPLPGGAALPGGPTGLGTSAARIVTSLAATLPIRLRSHAHPPRRAVGPVRLPGLHMPYPALLSPHLDRSRENIVEWGWRMGILDVPPGLPGAGVWDERKLRACDFALAAAGIHPAATLEELDLTTGWLTWGTYADDYYPVVFGRGHDLAGARACNARLSAFMPVESTAAPAPVTALERGLADLWARTAGPMEVCARRAFRTAVEDMTGSWLWELANETEHRVPDPVDYIEMRRKTFGADLAMSLSRLSRWPAIPPEVRRARPLQALEHAAGDYAALVNDLHSFRKEIEFEGEIHNGVLVVQNFFGCGVPEALHIVGDLANSRMREFQRIVATELPAMYGDLALDATTRATLDRYARELKHWMAGILRWHRQTLRYTESELRRPVGLPSRTSYGPTGLGTAAAYLAATLRRRSEVSPT</sequence>
<dbReference type="EC" id="4.2.3.-" evidence="2"/>
<dbReference type="Proteomes" id="UP001180754">
    <property type="component" value="Unassembled WGS sequence"/>
</dbReference>
<dbReference type="SFLD" id="SFLDG01020">
    <property type="entry name" value="Terpene_Cyclase_Like_2"/>
    <property type="match status" value="2"/>
</dbReference>
<protein>
    <recommendedName>
        <fullName evidence="2">Terpene synthase</fullName>
        <ecNumber evidence="2">4.2.3.-</ecNumber>
    </recommendedName>
</protein>
<gene>
    <name evidence="4" type="ORF">RND15_27230</name>
</gene>
<comment type="caution">
    <text evidence="4">The sequence shown here is derived from an EMBL/GenBank/DDBJ whole genome shotgun (WGS) entry which is preliminary data.</text>
</comment>
<name>A0ABU2XLJ3_9ACTN</name>
<dbReference type="InterPro" id="IPR008949">
    <property type="entry name" value="Isoprenoid_synthase_dom_sf"/>
</dbReference>
<dbReference type="SFLD" id="SFLDS00005">
    <property type="entry name" value="Isoprenoid_Synthase_Type_I"/>
    <property type="match status" value="2"/>
</dbReference>
<dbReference type="EMBL" id="JAVRFD010000014">
    <property type="protein sequence ID" value="MDT0546375.1"/>
    <property type="molecule type" value="Genomic_DNA"/>
</dbReference>
<dbReference type="Pfam" id="PF19086">
    <property type="entry name" value="Terpene_syn_C_2"/>
    <property type="match status" value="2"/>
</dbReference>
<keyword evidence="2" id="KW-0460">Magnesium</keyword>
<evidence type="ECO:0000313" key="4">
    <source>
        <dbReference type="EMBL" id="MDT0546375.1"/>
    </source>
</evidence>
<proteinExistence type="inferred from homology"/>
<comment type="similarity">
    <text evidence="2">Belongs to the terpene synthase family.</text>
</comment>
<evidence type="ECO:0000256" key="3">
    <source>
        <dbReference type="SAM" id="MobiDB-lite"/>
    </source>
</evidence>
<reference evidence="4" key="1">
    <citation type="submission" date="2024-05" db="EMBL/GenBank/DDBJ databases">
        <title>30 novel species of actinomycetes from the DSMZ collection.</title>
        <authorList>
            <person name="Nouioui I."/>
        </authorList>
    </citation>
    <scope>NUCLEOTIDE SEQUENCE</scope>
    <source>
        <strain evidence="4">DSM 41529</strain>
    </source>
</reference>
<accession>A0ABU2XLJ3</accession>
<dbReference type="InterPro" id="IPR034686">
    <property type="entry name" value="Terpene_cyclase-like_2"/>
</dbReference>
<dbReference type="PANTHER" id="PTHR35201">
    <property type="entry name" value="TERPENE SYNTHASE"/>
    <property type="match status" value="1"/>
</dbReference>
<evidence type="ECO:0000313" key="5">
    <source>
        <dbReference type="Proteomes" id="UP001180754"/>
    </source>
</evidence>
<dbReference type="Gene3D" id="1.10.600.10">
    <property type="entry name" value="Farnesyl Diphosphate Synthase"/>
    <property type="match status" value="2"/>
</dbReference>